<dbReference type="Pfam" id="PF03357">
    <property type="entry name" value="Snf7"/>
    <property type="match status" value="1"/>
</dbReference>
<dbReference type="VEuPathDB" id="VectorBase:GPAI028539"/>
<proteinExistence type="inferred from homology"/>
<dbReference type="Proteomes" id="UP000092445">
    <property type="component" value="Unassembled WGS sequence"/>
</dbReference>
<sequence>MFSGFASFKKKKKRLEKQVQQIDGTLSTIEMQREALECANTNTAVLRTMKNGTGALQEPQFLTSLPDKPTGQEN</sequence>
<reference evidence="3" key="2">
    <citation type="submission" date="2020-05" db="UniProtKB">
        <authorList>
            <consortium name="EnsemblMetazoa"/>
        </authorList>
    </citation>
    <scope>IDENTIFICATION</scope>
    <source>
        <strain evidence="3">IAEA</strain>
    </source>
</reference>
<accession>A0A1A9ZXZ9</accession>
<dbReference type="InterPro" id="IPR005024">
    <property type="entry name" value="Snf7_fam"/>
</dbReference>
<name>A0A1A9ZXZ9_GLOPL</name>
<organism evidence="3 4">
    <name type="scientific">Glossina pallidipes</name>
    <name type="common">Tsetse fly</name>
    <dbReference type="NCBI Taxonomy" id="7398"/>
    <lineage>
        <taxon>Eukaryota</taxon>
        <taxon>Metazoa</taxon>
        <taxon>Ecdysozoa</taxon>
        <taxon>Arthropoda</taxon>
        <taxon>Hexapoda</taxon>
        <taxon>Insecta</taxon>
        <taxon>Pterygota</taxon>
        <taxon>Neoptera</taxon>
        <taxon>Endopterygota</taxon>
        <taxon>Diptera</taxon>
        <taxon>Brachycera</taxon>
        <taxon>Muscomorpha</taxon>
        <taxon>Hippoboscoidea</taxon>
        <taxon>Glossinidae</taxon>
        <taxon>Glossina</taxon>
    </lineage>
</organism>
<feature type="region of interest" description="Disordered" evidence="2">
    <location>
        <begin position="52"/>
        <end position="74"/>
    </location>
</feature>
<dbReference type="AlphaFoldDB" id="A0A1A9ZXZ9"/>
<comment type="similarity">
    <text evidence="1">Belongs to the SNF7 family.</text>
</comment>
<dbReference type="Gene3D" id="1.10.287.1060">
    <property type="entry name" value="ESAT-6-like"/>
    <property type="match status" value="1"/>
</dbReference>
<dbReference type="EnsemblMetazoa" id="GPAI028539-RA">
    <property type="protein sequence ID" value="GPAI028539-PA"/>
    <property type="gene ID" value="GPAI028539"/>
</dbReference>
<dbReference type="GO" id="GO:0007034">
    <property type="term" value="P:vacuolar transport"/>
    <property type="evidence" value="ECO:0007669"/>
    <property type="project" value="InterPro"/>
</dbReference>
<evidence type="ECO:0000313" key="4">
    <source>
        <dbReference type="Proteomes" id="UP000092445"/>
    </source>
</evidence>
<keyword evidence="4" id="KW-1185">Reference proteome</keyword>
<protein>
    <submittedName>
        <fullName evidence="3">Uncharacterized protein</fullName>
    </submittedName>
</protein>
<evidence type="ECO:0000256" key="2">
    <source>
        <dbReference type="SAM" id="MobiDB-lite"/>
    </source>
</evidence>
<dbReference type="STRING" id="7398.A0A1A9ZXZ9"/>
<reference evidence="4" key="1">
    <citation type="submission" date="2014-03" db="EMBL/GenBank/DDBJ databases">
        <authorList>
            <person name="Aksoy S."/>
            <person name="Warren W."/>
            <person name="Wilson R.K."/>
        </authorList>
    </citation>
    <scope>NUCLEOTIDE SEQUENCE [LARGE SCALE GENOMIC DNA]</scope>
    <source>
        <strain evidence="4">IAEA</strain>
    </source>
</reference>
<evidence type="ECO:0000256" key="1">
    <source>
        <dbReference type="ARBA" id="ARBA00006190"/>
    </source>
</evidence>
<evidence type="ECO:0000313" key="3">
    <source>
        <dbReference type="EnsemblMetazoa" id="GPAI028539-PA"/>
    </source>
</evidence>